<dbReference type="GO" id="GO:0003689">
    <property type="term" value="F:DNA clamp loader activity"/>
    <property type="evidence" value="ECO:0007669"/>
    <property type="project" value="UniProtKB-UniRule"/>
</dbReference>
<name>A0A433D3H5_9FUNG</name>
<dbReference type="PANTHER" id="PTHR23389">
    <property type="entry name" value="CHROMOSOME TRANSMISSION FIDELITY FACTOR 18"/>
    <property type="match status" value="1"/>
</dbReference>
<dbReference type="CDD" id="cd17752">
    <property type="entry name" value="BRCT_RFC1"/>
    <property type="match status" value="1"/>
</dbReference>
<evidence type="ECO:0000313" key="13">
    <source>
        <dbReference type="EMBL" id="RUP45375.1"/>
    </source>
</evidence>
<feature type="compositionally biased region" description="Low complexity" evidence="11">
    <location>
        <begin position="52"/>
        <end position="62"/>
    </location>
</feature>
<dbReference type="InterPro" id="IPR003959">
    <property type="entry name" value="ATPase_AAA_core"/>
</dbReference>
<dbReference type="GO" id="GO:0006271">
    <property type="term" value="P:DNA strand elongation involved in DNA replication"/>
    <property type="evidence" value="ECO:0007669"/>
    <property type="project" value="UniProtKB-ARBA"/>
</dbReference>
<evidence type="ECO:0000256" key="9">
    <source>
        <dbReference type="ARBA" id="ARBA00023242"/>
    </source>
</evidence>
<dbReference type="FunFam" id="3.40.50.10190:FF:000001">
    <property type="entry name" value="Replication factor C subunit 1"/>
    <property type="match status" value="1"/>
</dbReference>
<sequence>MDIRNWFQPRSQNKSQEATPERAETKTRRLVKKADVKAKRADSDAERDIETESPLPSSSTTLRAPIKRQKSNPEEINALAKKKRILDEKEDDDVHVKRSMSTRSVKKNKNELAKEEKGKEAKGEVFPSKFFDSSKKINRIERPKVVPVQATASIQTKSAKTDTKPPEKLNTDDDGYFDDFPDEALVDVVEPLPALKPDPPILKKAVAAESPKTSPVIEKNDTKSSPKKRKAKDVDESDDYQPKPEKIVKNIPVKQVISQSSMHDEKEPTGKQAAKVEKRELDPDEPHEESEAKKRKSSFWKLKARAPPQNLGSKEIPQGAPNCFAGLTFVFSGELESITREEAEDIAKRYGAKVTGAVSGRTSYLILGRDAGKAKLDKANQHKTKTLDEDGYLSLIRTSKEKPDDYMNTPTKGKSKAKEAENIEKLAAKIVVSSNGQTQLWTDKYKPQKMTDICGNRSLVQKIGNWLSNWDSNLTEGFKRSGPDETGIYRAILISGPPGIGKTTAAHLCARMKGFEVLEFNASDARSKKLLDENITELIDNRTMTEFFKGDRGVDMGVKDELAEKLKSGKKVVLIMDEVDGMSAGDRGGSAELAQLIKKTKIPIICICNDSRSQKVQSLAKHCFEAKFRRPDASMIRSRVMTIAHREGLKITGNVVDELVASTQSDIRQIINMLSTYRITHDSISYDEGKQLAKTNEKHIQLNVFQICERLFSVKAWQSMTVSEKLELYFHEYQLANLMIQENYPKLNPNLSRGDPCLSKKEIDCRTMDLVSRAADAISEGDLVDRMIHGTEQQWSLMPVHSAFSCVRPAYFMHGFSSGQDGRYNFPGWLGQNSKTIKYQRLLREVQIHMRLHISGDKNEVRQTYLPTLTRSLGLPIIEVCKALPTVLAEFHNPENFDTIMELELAVKGKQPLLKRFATATKAAFTRKYNAASHPMLFMKPVGVAGKKLSAVIEIPDLEDAFVDDEILAGGDASQEEDNGDGENVDSLKDSMIKKKGSGGKGSTMSKPKSKDNTAKGEEMTGLDRFRLLGIS</sequence>
<evidence type="ECO:0000256" key="7">
    <source>
        <dbReference type="ARBA" id="ARBA00022840"/>
    </source>
</evidence>
<dbReference type="SMART" id="SM00382">
    <property type="entry name" value="AAA"/>
    <property type="match status" value="1"/>
</dbReference>
<evidence type="ECO:0000256" key="5">
    <source>
        <dbReference type="ARBA" id="ARBA00022705"/>
    </source>
</evidence>
<dbReference type="Gene3D" id="1.10.8.60">
    <property type="match status" value="1"/>
</dbReference>
<dbReference type="InterPro" id="IPR027417">
    <property type="entry name" value="P-loop_NTPase"/>
</dbReference>
<dbReference type="InterPro" id="IPR036420">
    <property type="entry name" value="BRCT_dom_sf"/>
</dbReference>
<dbReference type="Pfam" id="PF08519">
    <property type="entry name" value="RFC1"/>
    <property type="match status" value="1"/>
</dbReference>
<comment type="subcellular location">
    <subcellularLocation>
        <location evidence="1 10">Nucleus</location>
    </subcellularLocation>
</comment>
<evidence type="ECO:0000256" key="11">
    <source>
        <dbReference type="SAM" id="MobiDB-lite"/>
    </source>
</evidence>
<keyword evidence="4" id="KW-0597">Phosphoprotein</keyword>
<keyword evidence="5 10" id="KW-0235">DNA replication</keyword>
<evidence type="ECO:0000256" key="3">
    <source>
        <dbReference type="ARBA" id="ARBA00020401"/>
    </source>
</evidence>
<dbReference type="Gene3D" id="3.40.50.300">
    <property type="entry name" value="P-loop containing nucleotide triphosphate hydrolases"/>
    <property type="match status" value="1"/>
</dbReference>
<dbReference type="PANTHER" id="PTHR23389:SF6">
    <property type="entry name" value="REPLICATION FACTOR C SUBUNIT 1"/>
    <property type="match status" value="1"/>
</dbReference>
<dbReference type="Pfam" id="PF25361">
    <property type="entry name" value="AAA_lid_RFC1"/>
    <property type="match status" value="1"/>
</dbReference>
<evidence type="ECO:0000256" key="10">
    <source>
        <dbReference type="PIRNR" id="PIRNR036578"/>
    </source>
</evidence>
<dbReference type="OrthoDB" id="446168at2759"/>
<evidence type="ECO:0000256" key="4">
    <source>
        <dbReference type="ARBA" id="ARBA00022553"/>
    </source>
</evidence>
<dbReference type="EMBL" id="RBNI01007389">
    <property type="protein sequence ID" value="RUP45375.1"/>
    <property type="molecule type" value="Genomic_DNA"/>
</dbReference>
<evidence type="ECO:0000256" key="8">
    <source>
        <dbReference type="ARBA" id="ARBA00023125"/>
    </source>
</evidence>
<dbReference type="PROSITE" id="PS50172">
    <property type="entry name" value="BRCT"/>
    <property type="match status" value="1"/>
</dbReference>
<keyword evidence="14" id="KW-1185">Reference proteome</keyword>
<keyword evidence="9 10" id="KW-0539">Nucleus</keyword>
<dbReference type="FunFam" id="3.40.50.300:FF:000395">
    <property type="entry name" value="Replication factor C subunit 1"/>
    <property type="match status" value="1"/>
</dbReference>
<feature type="region of interest" description="Disordered" evidence="11">
    <location>
        <begin position="147"/>
        <end position="177"/>
    </location>
</feature>
<dbReference type="InterPro" id="IPR001357">
    <property type="entry name" value="BRCT_dom"/>
</dbReference>
<dbReference type="GO" id="GO:0005663">
    <property type="term" value="C:DNA replication factor C complex"/>
    <property type="evidence" value="ECO:0007669"/>
    <property type="project" value="InterPro"/>
</dbReference>
<proteinExistence type="inferred from homology"/>
<dbReference type="Gene3D" id="3.40.50.10190">
    <property type="entry name" value="BRCT domain"/>
    <property type="match status" value="1"/>
</dbReference>
<feature type="region of interest" description="Disordered" evidence="11">
    <location>
        <begin position="970"/>
        <end position="1032"/>
    </location>
</feature>
<dbReference type="Gene3D" id="1.20.272.10">
    <property type="match status" value="1"/>
</dbReference>
<feature type="region of interest" description="Disordered" evidence="11">
    <location>
        <begin position="191"/>
        <end position="318"/>
    </location>
</feature>
<dbReference type="InterPro" id="IPR003593">
    <property type="entry name" value="AAA+_ATPase"/>
</dbReference>
<dbReference type="PIRSF" id="PIRSF036578">
    <property type="entry name" value="RFC1"/>
    <property type="match status" value="1"/>
</dbReference>
<dbReference type="GO" id="GO:0003677">
    <property type="term" value="F:DNA binding"/>
    <property type="evidence" value="ECO:0007669"/>
    <property type="project" value="UniProtKB-KW"/>
</dbReference>
<feature type="compositionally biased region" description="Polar residues" evidence="11">
    <location>
        <begin position="8"/>
        <end position="18"/>
    </location>
</feature>
<comment type="similarity">
    <text evidence="2 10">Belongs to the activator 1 large subunit family.</text>
</comment>
<dbReference type="AlphaFoldDB" id="A0A433D3H5"/>
<feature type="compositionally biased region" description="Basic and acidic residues" evidence="11">
    <location>
        <begin position="1009"/>
        <end position="1032"/>
    </location>
</feature>
<feature type="compositionally biased region" description="Basic and acidic residues" evidence="11">
    <location>
        <begin position="262"/>
        <end position="281"/>
    </location>
</feature>
<feature type="compositionally biased region" description="Basic and acidic residues" evidence="11">
    <location>
        <begin position="19"/>
        <end position="50"/>
    </location>
</feature>
<dbReference type="InterPro" id="IPR047854">
    <property type="entry name" value="RFC_lid"/>
</dbReference>
<comment type="caution">
    <text evidence="13">The sequence shown here is derived from an EMBL/GenBank/DDBJ whole genome shotgun (WGS) entry which is preliminary data.</text>
</comment>
<accession>A0A433D3H5</accession>
<dbReference type="CDD" id="cd18140">
    <property type="entry name" value="HLD_clamp_RFC"/>
    <property type="match status" value="1"/>
</dbReference>
<dbReference type="CDD" id="cd00009">
    <property type="entry name" value="AAA"/>
    <property type="match status" value="1"/>
</dbReference>
<protein>
    <recommendedName>
        <fullName evidence="3 10">Replication factor C subunit 1</fullName>
    </recommendedName>
</protein>
<feature type="region of interest" description="Disordered" evidence="11">
    <location>
        <begin position="1"/>
        <end position="123"/>
    </location>
</feature>
<dbReference type="GO" id="GO:0006281">
    <property type="term" value="P:DNA repair"/>
    <property type="evidence" value="ECO:0007669"/>
    <property type="project" value="InterPro"/>
</dbReference>
<feature type="compositionally biased region" description="Basic residues" evidence="11">
    <location>
        <begin position="97"/>
        <end position="107"/>
    </location>
</feature>
<reference evidence="13 14" key="1">
    <citation type="journal article" date="2018" name="New Phytol.">
        <title>Phylogenomics of Endogonaceae and evolution of mycorrhizas within Mucoromycota.</title>
        <authorList>
            <person name="Chang Y."/>
            <person name="Desiro A."/>
            <person name="Na H."/>
            <person name="Sandor L."/>
            <person name="Lipzen A."/>
            <person name="Clum A."/>
            <person name="Barry K."/>
            <person name="Grigoriev I.V."/>
            <person name="Martin F.M."/>
            <person name="Stajich J.E."/>
            <person name="Smith M.E."/>
            <person name="Bonito G."/>
            <person name="Spatafora J.W."/>
        </authorList>
    </citation>
    <scope>NUCLEOTIDE SEQUENCE [LARGE SCALE GENOMIC DNA]</scope>
    <source>
        <strain evidence="13 14">GMNB39</strain>
    </source>
</reference>
<dbReference type="SUPFAM" id="SSF48019">
    <property type="entry name" value="post-AAA+ oligomerization domain-like"/>
    <property type="match status" value="1"/>
</dbReference>
<dbReference type="FunFam" id="1.20.272.10:FF:000005">
    <property type="entry name" value="Replication factor C subunit 1"/>
    <property type="match status" value="1"/>
</dbReference>
<dbReference type="Proteomes" id="UP000268093">
    <property type="component" value="Unassembled WGS sequence"/>
</dbReference>
<evidence type="ECO:0000256" key="1">
    <source>
        <dbReference type="ARBA" id="ARBA00004123"/>
    </source>
</evidence>
<evidence type="ECO:0000313" key="14">
    <source>
        <dbReference type="Proteomes" id="UP000268093"/>
    </source>
</evidence>
<dbReference type="SMART" id="SM00292">
    <property type="entry name" value="BRCT"/>
    <property type="match status" value="1"/>
</dbReference>
<keyword evidence="8" id="KW-0238">DNA-binding</keyword>
<evidence type="ECO:0000256" key="6">
    <source>
        <dbReference type="ARBA" id="ARBA00022741"/>
    </source>
</evidence>
<dbReference type="SUPFAM" id="SSF52113">
    <property type="entry name" value="BRCT domain"/>
    <property type="match status" value="1"/>
</dbReference>
<feature type="domain" description="BRCT" evidence="12">
    <location>
        <begin position="319"/>
        <end position="409"/>
    </location>
</feature>
<dbReference type="SUPFAM" id="SSF52540">
    <property type="entry name" value="P-loop containing nucleoside triphosphate hydrolases"/>
    <property type="match status" value="1"/>
</dbReference>
<feature type="region of interest" description="Disordered" evidence="11">
    <location>
        <begin position="399"/>
        <end position="419"/>
    </location>
</feature>
<dbReference type="InterPro" id="IPR012178">
    <property type="entry name" value="RFC1"/>
</dbReference>
<feature type="compositionally biased region" description="Acidic residues" evidence="11">
    <location>
        <begin position="974"/>
        <end position="984"/>
    </location>
</feature>
<evidence type="ECO:0000256" key="2">
    <source>
        <dbReference type="ARBA" id="ARBA00006116"/>
    </source>
</evidence>
<feature type="compositionally biased region" description="Basic and acidic residues" evidence="11">
    <location>
        <begin position="159"/>
        <end position="171"/>
    </location>
</feature>
<dbReference type="GO" id="GO:0005634">
    <property type="term" value="C:nucleus"/>
    <property type="evidence" value="ECO:0007669"/>
    <property type="project" value="UniProtKB-SubCell"/>
</dbReference>
<dbReference type="InterPro" id="IPR013725">
    <property type="entry name" value="DNA_replication_fac_RFC1_C"/>
</dbReference>
<dbReference type="GO" id="GO:0005524">
    <property type="term" value="F:ATP binding"/>
    <property type="evidence" value="ECO:0007669"/>
    <property type="project" value="UniProtKB-UniRule"/>
</dbReference>
<dbReference type="FunFam" id="1.10.8.60:FF:000021">
    <property type="entry name" value="Replication factor C subunit 1"/>
    <property type="match status" value="1"/>
</dbReference>
<organism evidence="13 14">
    <name type="scientific">Jimgerdemannia flammicorona</name>
    <dbReference type="NCBI Taxonomy" id="994334"/>
    <lineage>
        <taxon>Eukaryota</taxon>
        <taxon>Fungi</taxon>
        <taxon>Fungi incertae sedis</taxon>
        <taxon>Mucoromycota</taxon>
        <taxon>Mucoromycotina</taxon>
        <taxon>Endogonomycetes</taxon>
        <taxon>Endogonales</taxon>
        <taxon>Endogonaceae</taxon>
        <taxon>Jimgerdemannia</taxon>
    </lineage>
</organism>
<dbReference type="GO" id="GO:0016887">
    <property type="term" value="F:ATP hydrolysis activity"/>
    <property type="evidence" value="ECO:0007669"/>
    <property type="project" value="InterPro"/>
</dbReference>
<dbReference type="Pfam" id="PF00533">
    <property type="entry name" value="BRCT"/>
    <property type="match status" value="1"/>
</dbReference>
<keyword evidence="7 10" id="KW-0067">ATP-binding</keyword>
<keyword evidence="6 10" id="KW-0547">Nucleotide-binding</keyword>
<evidence type="ECO:0000259" key="12">
    <source>
        <dbReference type="PROSITE" id="PS50172"/>
    </source>
</evidence>
<dbReference type="Pfam" id="PF00004">
    <property type="entry name" value="AAA"/>
    <property type="match status" value="1"/>
</dbReference>
<dbReference type="InterPro" id="IPR008921">
    <property type="entry name" value="DNA_pol3_clamp-load_cplx_C"/>
</dbReference>
<gene>
    <name evidence="13" type="ORF">BC936DRAFT_148256</name>
</gene>
<feature type="compositionally biased region" description="Basic and acidic residues" evidence="11">
    <location>
        <begin position="108"/>
        <end position="123"/>
    </location>
</feature>
<feature type="compositionally biased region" description="Basic residues" evidence="11">
    <location>
        <begin position="293"/>
        <end position="304"/>
    </location>
</feature>